<keyword evidence="1" id="KW-0732">Signal</keyword>
<dbReference type="SUPFAM" id="SSF63825">
    <property type="entry name" value="YWTD domain"/>
    <property type="match status" value="1"/>
</dbReference>
<dbReference type="AlphaFoldDB" id="A0A9D1LWP3"/>
<evidence type="ECO:0000259" key="2">
    <source>
        <dbReference type="Pfam" id="PF07833"/>
    </source>
</evidence>
<dbReference type="Pfam" id="PF07833">
    <property type="entry name" value="Cu_amine_oxidN1"/>
    <property type="match status" value="1"/>
</dbReference>
<sequence>MKMRKTIAQILAAVVLAASMSFGNYAVLAEDNITVTVNGNQLSFDQPPIIKDGRTLVPLRAIFEALGAEVTWLGEEQAIAAQSGDTTIVMQIGNNQFGKMTSSDNGVTYDLDVPPEIINGRTLVPARAVAEALDCSVDWDGNTQTVTIISEKWIDGDNSGTNAYIHNGVVYYSFIYQPYIYAYDGGATKTYAAGGAPLGIVVSGNKIYYINRDNQTVCAIHIATGERETLFARLSEIRDFSVCGDKMAIIGFDGDTQCVYRLDLTSGNAEKIYTRPEKEGLFVEKESNFALWKQYLFAVESFSPLLDGESECKILMIDTETGASQEVCSIKGTVTSTDFRSSSYSHRYNGAMAKFDNDNAYFGLQFSSSEDSSNRNNTKSFTEYLKINLANGAMTEITESEFESAADLAVKIPGEWTYDSDKTGVYRTNTQSGITETLLSGENYYYITNDTQWVVVLQAKTTGGTPTSTKGYQSAEIMVLDADGNNLTTINSYSGSSGASSPTGEIDTGSLAPEACAVCGGSGMVTCSYCRGTGRG</sequence>
<dbReference type="InterPro" id="IPR036582">
    <property type="entry name" value="Mao_N_sf"/>
</dbReference>
<feature type="domain" description="Copper amine oxidase-like N-terminal" evidence="2">
    <location>
        <begin position="36"/>
        <end position="148"/>
    </location>
</feature>
<reference evidence="3" key="1">
    <citation type="submission" date="2020-10" db="EMBL/GenBank/DDBJ databases">
        <authorList>
            <person name="Gilroy R."/>
        </authorList>
    </citation>
    <scope>NUCLEOTIDE SEQUENCE</scope>
    <source>
        <strain evidence="3">ChiSjej4B22-9803</strain>
    </source>
</reference>
<evidence type="ECO:0000256" key="1">
    <source>
        <dbReference type="SAM" id="SignalP"/>
    </source>
</evidence>
<dbReference type="EMBL" id="DVND01000211">
    <property type="protein sequence ID" value="HIU49362.1"/>
    <property type="molecule type" value="Genomic_DNA"/>
</dbReference>
<feature type="signal peptide" evidence="1">
    <location>
        <begin position="1"/>
        <end position="26"/>
    </location>
</feature>
<feature type="chain" id="PRO_5038593417" description="Copper amine oxidase-like N-terminal domain-containing protein" evidence="1">
    <location>
        <begin position="27"/>
        <end position="536"/>
    </location>
</feature>
<dbReference type="Proteomes" id="UP000824111">
    <property type="component" value="Unassembled WGS sequence"/>
</dbReference>
<accession>A0A9D1LWP3</accession>
<name>A0A9D1LWP3_9FIRM</name>
<evidence type="ECO:0000313" key="4">
    <source>
        <dbReference type="Proteomes" id="UP000824111"/>
    </source>
</evidence>
<protein>
    <recommendedName>
        <fullName evidence="2">Copper amine oxidase-like N-terminal domain-containing protein</fullName>
    </recommendedName>
</protein>
<gene>
    <name evidence="3" type="ORF">IAB04_08330</name>
</gene>
<reference evidence="3" key="2">
    <citation type="journal article" date="2021" name="PeerJ">
        <title>Extensive microbial diversity within the chicken gut microbiome revealed by metagenomics and culture.</title>
        <authorList>
            <person name="Gilroy R."/>
            <person name="Ravi A."/>
            <person name="Getino M."/>
            <person name="Pursley I."/>
            <person name="Horton D.L."/>
            <person name="Alikhan N.F."/>
            <person name="Baker D."/>
            <person name="Gharbi K."/>
            <person name="Hall N."/>
            <person name="Watson M."/>
            <person name="Adriaenssens E.M."/>
            <person name="Foster-Nyarko E."/>
            <person name="Jarju S."/>
            <person name="Secka A."/>
            <person name="Antonio M."/>
            <person name="Oren A."/>
            <person name="Chaudhuri R.R."/>
            <person name="La Ragione R."/>
            <person name="Hildebrand F."/>
            <person name="Pallen M.J."/>
        </authorList>
    </citation>
    <scope>NUCLEOTIDE SEQUENCE</scope>
    <source>
        <strain evidence="3">ChiSjej4B22-9803</strain>
    </source>
</reference>
<dbReference type="InterPro" id="IPR015943">
    <property type="entry name" value="WD40/YVTN_repeat-like_dom_sf"/>
</dbReference>
<dbReference type="InterPro" id="IPR012854">
    <property type="entry name" value="Cu_amine_oxidase-like_N"/>
</dbReference>
<feature type="non-terminal residue" evidence="3">
    <location>
        <position position="536"/>
    </location>
</feature>
<proteinExistence type="predicted"/>
<organism evidence="3 4">
    <name type="scientific">Candidatus Avimonoglobus intestinipullorum</name>
    <dbReference type="NCBI Taxonomy" id="2840699"/>
    <lineage>
        <taxon>Bacteria</taxon>
        <taxon>Bacillati</taxon>
        <taxon>Bacillota</taxon>
        <taxon>Clostridia</taxon>
        <taxon>Eubacteriales</taxon>
        <taxon>Candidatus Avimonoglobus</taxon>
    </lineage>
</organism>
<dbReference type="Gene3D" id="2.130.10.10">
    <property type="entry name" value="YVTN repeat-like/Quinoprotein amine dehydrogenase"/>
    <property type="match status" value="1"/>
</dbReference>
<comment type="caution">
    <text evidence="3">The sequence shown here is derived from an EMBL/GenBank/DDBJ whole genome shotgun (WGS) entry which is preliminary data.</text>
</comment>
<dbReference type="SUPFAM" id="SSF55383">
    <property type="entry name" value="Copper amine oxidase, domain N"/>
    <property type="match status" value="1"/>
</dbReference>
<evidence type="ECO:0000313" key="3">
    <source>
        <dbReference type="EMBL" id="HIU49362.1"/>
    </source>
</evidence>
<dbReference type="Gene3D" id="3.30.457.10">
    <property type="entry name" value="Copper amine oxidase-like, N-terminal domain"/>
    <property type="match status" value="2"/>
</dbReference>